<feature type="compositionally biased region" description="Polar residues" evidence="1">
    <location>
        <begin position="72"/>
        <end position="82"/>
    </location>
</feature>
<name>A0A3B3ZKX0_9GOBI</name>
<dbReference type="Pfam" id="PF17733">
    <property type="entry name" value="KPWE_dom"/>
    <property type="match status" value="1"/>
</dbReference>
<sequence>MSSVCIKCRKFILTSLFVQHSWSSNGTSDSRGDVQPTDGSTQTEADTLTFAEVMKLVQEGKEVPGVNKPDIQPTNQSPAPSQMTRILKPWEKCLQSTICSFCSTTFLNRTEVEVFFIVV</sequence>
<organism evidence="3 4">
    <name type="scientific">Periophthalmus magnuspinnatus</name>
    <dbReference type="NCBI Taxonomy" id="409849"/>
    <lineage>
        <taxon>Eukaryota</taxon>
        <taxon>Metazoa</taxon>
        <taxon>Chordata</taxon>
        <taxon>Craniata</taxon>
        <taxon>Vertebrata</taxon>
        <taxon>Euteleostomi</taxon>
        <taxon>Actinopterygii</taxon>
        <taxon>Neopterygii</taxon>
        <taxon>Teleostei</taxon>
        <taxon>Neoteleostei</taxon>
        <taxon>Acanthomorphata</taxon>
        <taxon>Gobiaria</taxon>
        <taxon>Gobiiformes</taxon>
        <taxon>Gobioidei</taxon>
        <taxon>Gobiidae</taxon>
        <taxon>Oxudercinae</taxon>
        <taxon>Periophthalmus</taxon>
    </lineage>
</organism>
<evidence type="ECO:0000313" key="3">
    <source>
        <dbReference type="Ensembl" id="ENSPMGP00000005205.1"/>
    </source>
</evidence>
<evidence type="ECO:0000313" key="4">
    <source>
        <dbReference type="Proteomes" id="UP000261520"/>
    </source>
</evidence>
<evidence type="ECO:0000256" key="1">
    <source>
        <dbReference type="SAM" id="MobiDB-lite"/>
    </source>
</evidence>
<dbReference type="InterPro" id="IPR040554">
    <property type="entry name" value="KPWE_PEX14_dom"/>
</dbReference>
<keyword evidence="4" id="KW-1185">Reference proteome</keyword>
<dbReference type="Ensembl" id="ENSPMGT00000005518.1">
    <property type="protein sequence ID" value="ENSPMGP00000005205.1"/>
    <property type="gene ID" value="ENSPMGG00000004369.1"/>
</dbReference>
<dbReference type="InterPro" id="IPR039995">
    <property type="entry name" value="PEX39"/>
</dbReference>
<evidence type="ECO:0000259" key="2">
    <source>
        <dbReference type="Pfam" id="PF17733"/>
    </source>
</evidence>
<feature type="domain" description="Peroxisomal membrane protein PEX14-like KPWE" evidence="2">
    <location>
        <begin position="47"/>
        <end position="92"/>
    </location>
</feature>
<feature type="region of interest" description="Disordered" evidence="1">
    <location>
        <begin position="62"/>
        <end position="82"/>
    </location>
</feature>
<dbReference type="AlphaFoldDB" id="A0A3B3ZKX0"/>
<dbReference type="PANTHER" id="PTHR40657:SF1">
    <property type="entry name" value="RIKEN CDNA 2310039H08 GENE"/>
    <property type="match status" value="1"/>
</dbReference>
<proteinExistence type="predicted"/>
<reference evidence="3" key="2">
    <citation type="submission" date="2025-09" db="UniProtKB">
        <authorList>
            <consortium name="Ensembl"/>
        </authorList>
    </citation>
    <scope>IDENTIFICATION</scope>
</reference>
<dbReference type="PANTHER" id="PTHR40657">
    <property type="entry name" value="HYPOTHETICAL PROTEIN LOC681367"/>
    <property type="match status" value="1"/>
</dbReference>
<protein>
    <recommendedName>
        <fullName evidence="2">Peroxisomal membrane protein PEX14-like KPWE domain-containing protein</fullName>
    </recommendedName>
</protein>
<dbReference type="Proteomes" id="UP000261520">
    <property type="component" value="Unplaced"/>
</dbReference>
<accession>A0A3B3ZKX0</accession>
<feature type="region of interest" description="Disordered" evidence="1">
    <location>
        <begin position="22"/>
        <end position="43"/>
    </location>
</feature>
<dbReference type="STRING" id="409849.ENSPMGP00000005205"/>
<reference evidence="3" key="1">
    <citation type="submission" date="2025-08" db="UniProtKB">
        <authorList>
            <consortium name="Ensembl"/>
        </authorList>
    </citation>
    <scope>IDENTIFICATION</scope>
</reference>